<dbReference type="Gene3D" id="3.30.1450.10">
    <property type="match status" value="1"/>
</dbReference>
<protein>
    <submittedName>
        <fullName evidence="4">Outer membrane protein assembly factor BamE (Lipoprotein component of BamABCDE complex)</fullName>
    </submittedName>
</protein>
<dbReference type="Pfam" id="PF04355">
    <property type="entry name" value="BamE"/>
    <property type="match status" value="1"/>
</dbReference>
<evidence type="ECO:0000256" key="2">
    <source>
        <dbReference type="ARBA" id="ARBA00023136"/>
    </source>
</evidence>
<keyword evidence="2" id="KW-0472">Membrane</keyword>
<keyword evidence="5" id="KW-1185">Reference proteome</keyword>
<name>A0AAE3VJY3_9BACT</name>
<accession>A0AAE3VJY3</accession>
<dbReference type="AlphaFoldDB" id="A0AAE3VJY3"/>
<gene>
    <name evidence="4" type="ORF">J3R75_003935</name>
</gene>
<dbReference type="RefSeq" id="WP_307265181.1">
    <property type="nucleotide sequence ID" value="NZ_JAUSVL010000001.1"/>
</dbReference>
<dbReference type="InterPro" id="IPR007450">
    <property type="entry name" value="BamE_dom"/>
</dbReference>
<evidence type="ECO:0000313" key="4">
    <source>
        <dbReference type="EMBL" id="MDQ0291828.1"/>
    </source>
</evidence>
<dbReference type="InterPro" id="IPR037873">
    <property type="entry name" value="BamE-like"/>
</dbReference>
<reference evidence="4" key="1">
    <citation type="submission" date="2023-07" db="EMBL/GenBank/DDBJ databases">
        <title>Genomic Encyclopedia of Type Strains, Phase IV (KMG-IV): sequencing the most valuable type-strain genomes for metagenomic binning, comparative biology and taxonomic classification.</title>
        <authorList>
            <person name="Goeker M."/>
        </authorList>
    </citation>
    <scope>NUCLEOTIDE SEQUENCE</scope>
    <source>
        <strain evidence="4">DSM 24202</strain>
    </source>
</reference>
<dbReference type="EMBL" id="JAUSVL010000001">
    <property type="protein sequence ID" value="MDQ0291828.1"/>
    <property type="molecule type" value="Genomic_DNA"/>
</dbReference>
<keyword evidence="1" id="KW-0732">Signal</keyword>
<proteinExistence type="predicted"/>
<evidence type="ECO:0000259" key="3">
    <source>
        <dbReference type="Pfam" id="PF04355"/>
    </source>
</evidence>
<evidence type="ECO:0000256" key="1">
    <source>
        <dbReference type="ARBA" id="ARBA00022729"/>
    </source>
</evidence>
<dbReference type="Proteomes" id="UP001238163">
    <property type="component" value="Unassembled WGS sequence"/>
</dbReference>
<sequence length="153" mass="17214">MSKTLNTNLKFIGTCCGWLIIVYGIGRGVESMSFANEIDAKRSEFEKITYPYEANKQRSERIKCNSSKVKLGMGQEEVVKLLGQPDLISPVYNTIKNGTITGSFYFYLLRQDKKSGSRNEVNQQSIAVCFDLDGKVERVIGENTPFHKDIGTK</sequence>
<dbReference type="GO" id="GO:0019867">
    <property type="term" value="C:outer membrane"/>
    <property type="evidence" value="ECO:0007669"/>
    <property type="project" value="InterPro"/>
</dbReference>
<organism evidence="4 5">
    <name type="scientific">Oligosphaera ethanolica</name>
    <dbReference type="NCBI Taxonomy" id="760260"/>
    <lineage>
        <taxon>Bacteria</taxon>
        <taxon>Pseudomonadati</taxon>
        <taxon>Lentisphaerota</taxon>
        <taxon>Oligosphaeria</taxon>
        <taxon>Oligosphaerales</taxon>
        <taxon>Oligosphaeraceae</taxon>
        <taxon>Oligosphaera</taxon>
    </lineage>
</organism>
<evidence type="ECO:0000313" key="5">
    <source>
        <dbReference type="Proteomes" id="UP001238163"/>
    </source>
</evidence>
<feature type="domain" description="Outer membrane protein assembly factor BamE" evidence="3">
    <location>
        <begin position="67"/>
        <end position="137"/>
    </location>
</feature>
<comment type="caution">
    <text evidence="4">The sequence shown here is derived from an EMBL/GenBank/DDBJ whole genome shotgun (WGS) entry which is preliminary data.</text>
</comment>